<dbReference type="Proteomes" id="UP000624709">
    <property type="component" value="Unassembled WGS sequence"/>
</dbReference>
<feature type="region of interest" description="Disordered" evidence="1">
    <location>
        <begin position="54"/>
        <end position="86"/>
    </location>
</feature>
<dbReference type="RefSeq" id="WP_203825566.1">
    <property type="nucleotide sequence ID" value="NZ_BAAATY010000010.1"/>
</dbReference>
<organism evidence="2 3">
    <name type="scientific">Actinoplanes palleronii</name>
    <dbReference type="NCBI Taxonomy" id="113570"/>
    <lineage>
        <taxon>Bacteria</taxon>
        <taxon>Bacillati</taxon>
        <taxon>Actinomycetota</taxon>
        <taxon>Actinomycetes</taxon>
        <taxon>Micromonosporales</taxon>
        <taxon>Micromonosporaceae</taxon>
        <taxon>Actinoplanes</taxon>
    </lineage>
</organism>
<gene>
    <name evidence="2" type="ORF">Apa02nite_031340</name>
</gene>
<feature type="compositionally biased region" description="Polar residues" evidence="1">
    <location>
        <begin position="74"/>
        <end position="83"/>
    </location>
</feature>
<evidence type="ECO:0000313" key="3">
    <source>
        <dbReference type="Proteomes" id="UP000624709"/>
    </source>
</evidence>
<reference evidence="2 3" key="1">
    <citation type="submission" date="2021-01" db="EMBL/GenBank/DDBJ databases">
        <title>Whole genome shotgun sequence of Actinoplanes palleronii NBRC 14916.</title>
        <authorList>
            <person name="Komaki H."/>
            <person name="Tamura T."/>
        </authorList>
    </citation>
    <scope>NUCLEOTIDE SEQUENCE [LARGE SCALE GENOMIC DNA]</scope>
    <source>
        <strain evidence="2 3">NBRC 14916</strain>
    </source>
</reference>
<comment type="caution">
    <text evidence="2">The sequence shown here is derived from an EMBL/GenBank/DDBJ whole genome shotgun (WGS) entry which is preliminary data.</text>
</comment>
<sequence>MTAPGNELMYFVFTLSVFVSSGYAVGRIHQWHRHGVERDEAYRGGYDKASRSIIGMMPGRDTGSPTLNGPGAPITNSAYSRRGTSGACGHRISVNQRHVYPVHQGKADRAGR</sequence>
<proteinExistence type="predicted"/>
<evidence type="ECO:0000256" key="1">
    <source>
        <dbReference type="SAM" id="MobiDB-lite"/>
    </source>
</evidence>
<protein>
    <submittedName>
        <fullName evidence="2">Uncharacterized protein</fullName>
    </submittedName>
</protein>
<evidence type="ECO:0000313" key="2">
    <source>
        <dbReference type="EMBL" id="GIE67026.1"/>
    </source>
</evidence>
<keyword evidence="3" id="KW-1185">Reference proteome</keyword>
<accession>A0ABQ4B8Q3</accession>
<name>A0ABQ4B8Q3_9ACTN</name>
<dbReference type="EMBL" id="BOMS01000043">
    <property type="protein sequence ID" value="GIE67026.1"/>
    <property type="molecule type" value="Genomic_DNA"/>
</dbReference>